<organism evidence="3 5">
    <name type="scientific">Vibrio tasmaniensis</name>
    <dbReference type="NCBI Taxonomy" id="212663"/>
    <lineage>
        <taxon>Bacteria</taxon>
        <taxon>Pseudomonadati</taxon>
        <taxon>Pseudomonadota</taxon>
        <taxon>Gammaproteobacteria</taxon>
        <taxon>Vibrionales</taxon>
        <taxon>Vibrionaceae</taxon>
        <taxon>Vibrio</taxon>
    </lineage>
</organism>
<feature type="signal peptide" evidence="2">
    <location>
        <begin position="1"/>
        <end position="23"/>
    </location>
</feature>
<name>A0A2N7NNH8_9VIBR</name>
<gene>
    <name evidence="3" type="ORF">BCS92_05245</name>
    <name evidence="4" type="ORF">FC057_20245</name>
</gene>
<keyword evidence="2" id="KW-0732">Signal</keyword>
<comment type="caution">
    <text evidence="3">The sequence shown here is derived from an EMBL/GenBank/DDBJ whole genome shotgun (WGS) entry which is preliminary data.</text>
</comment>
<dbReference type="EMBL" id="SYVV01000037">
    <property type="protein sequence ID" value="TKG29019.1"/>
    <property type="molecule type" value="Genomic_DNA"/>
</dbReference>
<evidence type="ECO:0000313" key="5">
    <source>
        <dbReference type="Proteomes" id="UP000235579"/>
    </source>
</evidence>
<evidence type="ECO:0000256" key="1">
    <source>
        <dbReference type="SAM" id="MobiDB-lite"/>
    </source>
</evidence>
<reference evidence="3" key="3">
    <citation type="journal article" date="2018" name="Nature">
        <title>A major lineage of non-tailed dsDNA viruses as unrecognized killers of marine bacteria.</title>
        <authorList>
            <person name="Kauffman K.M."/>
            <person name="Hussain F.A."/>
            <person name="Yang J."/>
            <person name="Arevalo P."/>
            <person name="Brown J.M."/>
            <person name="Chang W.K."/>
            <person name="VanInsberghe D."/>
            <person name="Elsherbini J."/>
            <person name="Sharma R.S."/>
            <person name="Cutler M.B."/>
            <person name="Kelly L."/>
            <person name="Polz M.F."/>
        </authorList>
    </citation>
    <scope>NUCLEOTIDE SEQUENCE</scope>
    <source>
        <strain evidence="3">10N.222.48.A2</strain>
    </source>
</reference>
<accession>A0A2N7NNH8</accession>
<protein>
    <submittedName>
        <fullName evidence="3">Uncharacterized protein</fullName>
    </submittedName>
</protein>
<proteinExistence type="predicted"/>
<dbReference type="AlphaFoldDB" id="A0A2N7NNH8"/>
<evidence type="ECO:0000313" key="4">
    <source>
        <dbReference type="EMBL" id="TKG29019.1"/>
    </source>
</evidence>
<evidence type="ECO:0000256" key="2">
    <source>
        <dbReference type="SAM" id="SignalP"/>
    </source>
</evidence>
<dbReference type="RefSeq" id="WP_102257461.1">
    <property type="nucleotide sequence ID" value="NZ_MDBG01000173.1"/>
</dbReference>
<reference evidence="4 6" key="4">
    <citation type="submission" date="2019-04" db="EMBL/GenBank/DDBJ databases">
        <title>A reverse ecology approach based on a biological definition of microbial populations.</title>
        <authorList>
            <person name="Arevalo P."/>
            <person name="Vaninsberghe D."/>
            <person name="Elsherbini J."/>
            <person name="Gore J."/>
            <person name="Polz M."/>
        </authorList>
    </citation>
    <scope>NUCLEOTIDE SEQUENCE [LARGE SCALE GENOMIC DNA]</scope>
    <source>
        <strain evidence="4 6">10N.222.45.A8</strain>
    </source>
</reference>
<reference evidence="3" key="2">
    <citation type="submission" date="2016-07" db="EMBL/GenBank/DDBJ databases">
        <authorList>
            <person name="Wan K."/>
            <person name="Booth B."/>
            <person name="Spirohn K."/>
            <person name="Hao T."/>
            <person name="Hu Y."/>
            <person name="Calderwood M."/>
            <person name="Hill D."/>
            <person name="Mohr S."/>
            <person name="Vidal M."/>
            <person name="Celniker S."/>
            <person name="Perrimon N."/>
        </authorList>
    </citation>
    <scope>NUCLEOTIDE SEQUENCE</scope>
    <source>
        <strain evidence="3">10N.222.48.A2</strain>
    </source>
</reference>
<feature type="chain" id="PRO_5030054359" evidence="2">
    <location>
        <begin position="24"/>
        <end position="195"/>
    </location>
</feature>
<feature type="region of interest" description="Disordered" evidence="1">
    <location>
        <begin position="47"/>
        <end position="66"/>
    </location>
</feature>
<reference evidence="5" key="1">
    <citation type="submission" date="2016-07" db="EMBL/GenBank/DDBJ databases">
        <title>Nontailed viruses are major unrecognized killers of bacteria in the ocean.</title>
        <authorList>
            <person name="Kauffman K."/>
            <person name="Hussain F."/>
            <person name="Yang J."/>
            <person name="Arevalo P."/>
            <person name="Brown J."/>
            <person name="Cutler M."/>
            <person name="Kelly L."/>
            <person name="Polz M.F."/>
        </authorList>
    </citation>
    <scope>NUCLEOTIDE SEQUENCE [LARGE SCALE GENOMIC DNA]</scope>
    <source>
        <strain evidence="5">10N.222.48.A2</strain>
    </source>
</reference>
<dbReference type="Proteomes" id="UP000235579">
    <property type="component" value="Unassembled WGS sequence"/>
</dbReference>
<dbReference type="EMBL" id="MDBP01000014">
    <property type="protein sequence ID" value="PMP17814.1"/>
    <property type="molecule type" value="Genomic_DNA"/>
</dbReference>
<dbReference type="Proteomes" id="UP000308018">
    <property type="component" value="Unassembled WGS sequence"/>
</dbReference>
<evidence type="ECO:0000313" key="6">
    <source>
        <dbReference type="Proteomes" id="UP000308018"/>
    </source>
</evidence>
<sequence>MLKPLSILTLSFLGSVISSSSLAQVEEISSKIEPVQKTTAVPGTLGAQEHTANSSNFEAGDATKKPGISSEEYDRLQFANSKQYKFHMDNEYPEYLKLTTTRSMRLKVLPNGQIKYTLTAGTLEENVKHLLSHTDRGISYFPEQFPASIRMYNSFDIKGENVLMLIDQMIRPWESSHQLWVKTHINNVVEFRIKN</sequence>
<evidence type="ECO:0000313" key="3">
    <source>
        <dbReference type="EMBL" id="PMP17814.1"/>
    </source>
</evidence>